<name>A0ACB7YZX4_9ERIC</name>
<organism evidence="1 2">
    <name type="scientific">Vaccinium darrowii</name>
    <dbReference type="NCBI Taxonomy" id="229202"/>
    <lineage>
        <taxon>Eukaryota</taxon>
        <taxon>Viridiplantae</taxon>
        <taxon>Streptophyta</taxon>
        <taxon>Embryophyta</taxon>
        <taxon>Tracheophyta</taxon>
        <taxon>Spermatophyta</taxon>
        <taxon>Magnoliopsida</taxon>
        <taxon>eudicotyledons</taxon>
        <taxon>Gunneridae</taxon>
        <taxon>Pentapetalae</taxon>
        <taxon>asterids</taxon>
        <taxon>Ericales</taxon>
        <taxon>Ericaceae</taxon>
        <taxon>Vaccinioideae</taxon>
        <taxon>Vaccinieae</taxon>
        <taxon>Vaccinium</taxon>
    </lineage>
</organism>
<accession>A0ACB7YZX4</accession>
<evidence type="ECO:0000313" key="1">
    <source>
        <dbReference type="EMBL" id="KAH7859202.1"/>
    </source>
</evidence>
<evidence type="ECO:0000313" key="2">
    <source>
        <dbReference type="Proteomes" id="UP000828048"/>
    </source>
</evidence>
<dbReference type="EMBL" id="CM037153">
    <property type="protein sequence ID" value="KAH7859202.1"/>
    <property type="molecule type" value="Genomic_DNA"/>
</dbReference>
<dbReference type="Proteomes" id="UP000828048">
    <property type="component" value="Chromosome 3"/>
</dbReference>
<comment type="caution">
    <text evidence="1">The sequence shown here is derived from an EMBL/GenBank/DDBJ whole genome shotgun (WGS) entry which is preliminary data.</text>
</comment>
<reference evidence="1 2" key="1">
    <citation type="journal article" date="2021" name="Hortic Res">
        <title>High-quality reference genome and annotation aids understanding of berry development for evergreen blueberry (Vaccinium darrowii).</title>
        <authorList>
            <person name="Yu J."/>
            <person name="Hulse-Kemp A.M."/>
            <person name="Babiker E."/>
            <person name="Staton M."/>
        </authorList>
    </citation>
    <scope>NUCLEOTIDE SEQUENCE [LARGE SCALE GENOMIC DNA]</scope>
    <source>
        <strain evidence="2">cv. NJ 8807/NJ 8810</strain>
        <tissue evidence="1">Young leaf</tissue>
    </source>
</reference>
<gene>
    <name evidence="1" type="ORF">Vadar_033039</name>
</gene>
<keyword evidence="2" id="KW-1185">Reference proteome</keyword>
<sequence>MDGNGSESYTLFVDNLPEDVGILWFRNFFNKFGVVIDAFIPSKRSKVTNRRFGFVRYNCATSADVAISKANGFWIEDCKLYVKFAAFKNHSKMRIQNKAGQYAPFNSGVSSRKDVDRSVHRIEKGNPSKQVSYADVVKGSKVSDSKVSLLAKDDFIADNDEWLSRSIIAKLPSPRSVESIKDCFISEGVFDIHIRSLGGNFVVLTFPSLSDMKSMIECTEINWCLCKGNVSLNLDKKVDDQIDDNKGDNLKDDEVAKAKDFLVEPTTTDEQANKRHQRRLHSTRKQPRPPLAART</sequence>
<protein>
    <submittedName>
        <fullName evidence="1">Uncharacterized protein</fullName>
    </submittedName>
</protein>
<proteinExistence type="predicted"/>